<dbReference type="InterPro" id="IPR000626">
    <property type="entry name" value="Ubiquitin-like_dom"/>
</dbReference>
<dbReference type="Proteomes" id="UP001470230">
    <property type="component" value="Unassembled WGS sequence"/>
</dbReference>
<dbReference type="SUPFAM" id="SSF54236">
    <property type="entry name" value="Ubiquitin-like"/>
    <property type="match status" value="1"/>
</dbReference>
<dbReference type="CDD" id="cd17039">
    <property type="entry name" value="Ubl_ubiquitin_like"/>
    <property type="match status" value="1"/>
</dbReference>
<keyword evidence="3" id="KW-1185">Reference proteome</keyword>
<comment type="caution">
    <text evidence="2">The sequence shown here is derived from an EMBL/GenBank/DDBJ whole genome shotgun (WGS) entry which is preliminary data.</text>
</comment>
<feature type="domain" description="Ubiquitin-like" evidence="1">
    <location>
        <begin position="1"/>
        <end position="75"/>
    </location>
</feature>
<dbReference type="Pfam" id="PF00240">
    <property type="entry name" value="ubiquitin"/>
    <property type="match status" value="1"/>
</dbReference>
<evidence type="ECO:0000259" key="1">
    <source>
        <dbReference type="PROSITE" id="PS50053"/>
    </source>
</evidence>
<gene>
    <name evidence="2" type="ORF">M9Y10_007404</name>
</gene>
<dbReference type="InterPro" id="IPR029071">
    <property type="entry name" value="Ubiquitin-like_domsf"/>
</dbReference>
<sequence>MKILINNSIKLFAIDVDESISIRELKLKIQEIIQINAANLVLIHENKIFDDSSMLKNYPVHKNSIITVCQRSNGGIVQCLNPSGIAGDVYNRCDLDLLPIGRLNRRFIRNTNSTNVYFQRLPDCYAYAATSAYLNTAMRIYGIKGIPSFDDCYMHARYEKENGGDVMKSIQLIEDYYHLGIQCENKDDVTIQEALTLSVVASFSTSAQGWINIAKGELLIFPNGQSDDGHATLIDGYDLNLDCFVCKNSWGGFSAEPRFNFTPSAAHYCEFTVVYFTEQSIMGKTISNFTPNLEPFMGQLENQDIRCAWMDKKTAIFGMDYFCELHKEREGELKYLGYECEKWIEINLNRPKGQKYSNYYYYNNFIKKNEWKYFLNIINANNTLDTIENEVESPSDRIIEAYKKIHNIPVKFTKKEKRKLTLRPQLGGRIDKRIIRKSNLKTPYIYEGGVTYAYTAVCAYLDTINRIYGVKYIPTFDECFKIAQNNEQSALKSLQLLENHFNFGIQCKITDNVSIHDACTISIIAKITTCDIGWKNVNKGEFLEYVEGLYHETHYALVLGYDQGLDCFICRNSWNLFDGKPFFNYKYNHDQNNELIAVFFTTSSIIGKTIKQYRPNIEKFIGEYKSHKIHCAWMDEETSNYETSYYIVYHPEKEGPLKYLGYDIDEYIDINSKDNSQYEGEKFTLLMNVNGDNWNSAVTVVKDGSWFLNPAGLKIDLTKPNKNDVCQQFVFGVREWSTVIDSVAQKGMVWDVANADNLNPPSGTPFYFFPFHGRHNQHFIYKAGKIISKQNGMVVTYVGGEHPFQMMPQNSEMECNQTFKIQLL</sequence>
<proteinExistence type="predicted"/>
<dbReference type="Gene3D" id="3.10.20.90">
    <property type="entry name" value="Phosphatidylinositol 3-kinase Catalytic Subunit, Chain A, domain 1"/>
    <property type="match status" value="1"/>
</dbReference>
<evidence type="ECO:0000313" key="3">
    <source>
        <dbReference type="Proteomes" id="UP001470230"/>
    </source>
</evidence>
<dbReference type="EMBL" id="JAPFFF010000013">
    <property type="protein sequence ID" value="KAK8871666.1"/>
    <property type="molecule type" value="Genomic_DNA"/>
</dbReference>
<accession>A0ABR2J192</accession>
<dbReference type="Gene3D" id="3.90.70.10">
    <property type="entry name" value="Cysteine proteinases"/>
    <property type="match status" value="1"/>
</dbReference>
<reference evidence="2 3" key="1">
    <citation type="submission" date="2024-04" db="EMBL/GenBank/DDBJ databases">
        <title>Tritrichomonas musculus Genome.</title>
        <authorList>
            <person name="Alves-Ferreira E."/>
            <person name="Grigg M."/>
            <person name="Lorenzi H."/>
            <person name="Galac M."/>
        </authorList>
    </citation>
    <scope>NUCLEOTIDE SEQUENCE [LARGE SCALE GENOMIC DNA]</scope>
    <source>
        <strain evidence="2 3">EAF2021</strain>
    </source>
</reference>
<name>A0ABR2J192_9EUKA</name>
<organism evidence="2 3">
    <name type="scientific">Tritrichomonas musculus</name>
    <dbReference type="NCBI Taxonomy" id="1915356"/>
    <lineage>
        <taxon>Eukaryota</taxon>
        <taxon>Metamonada</taxon>
        <taxon>Parabasalia</taxon>
        <taxon>Tritrichomonadida</taxon>
        <taxon>Tritrichomonadidae</taxon>
        <taxon>Tritrichomonas</taxon>
    </lineage>
</organism>
<protein>
    <recommendedName>
        <fullName evidence="1">Ubiquitin-like domain-containing protein</fullName>
    </recommendedName>
</protein>
<evidence type="ECO:0000313" key="2">
    <source>
        <dbReference type="EMBL" id="KAK8871666.1"/>
    </source>
</evidence>
<dbReference type="InterPro" id="IPR038765">
    <property type="entry name" value="Papain-like_cys_pep_sf"/>
</dbReference>
<dbReference type="SUPFAM" id="SSF54001">
    <property type="entry name" value="Cysteine proteinases"/>
    <property type="match status" value="1"/>
</dbReference>
<dbReference type="PROSITE" id="PS50053">
    <property type="entry name" value="UBIQUITIN_2"/>
    <property type="match status" value="1"/>
</dbReference>